<dbReference type="RefSeq" id="WP_177170851.1">
    <property type="nucleotide sequence ID" value="NZ_FOJA01000001.1"/>
</dbReference>
<protein>
    <recommendedName>
        <fullName evidence="3">Small CPxCG-related zinc finger protein</fullName>
    </recommendedName>
</protein>
<reference evidence="1 2" key="1">
    <citation type="submission" date="2016-10" db="EMBL/GenBank/DDBJ databases">
        <authorList>
            <person name="de Groot N.N."/>
        </authorList>
    </citation>
    <scope>NUCLEOTIDE SEQUENCE [LARGE SCALE GENOMIC DNA]</scope>
    <source>
        <strain evidence="1 2">CGMCC 1.5337</strain>
    </source>
</reference>
<gene>
    <name evidence="1" type="ORF">SAMN04487945_2859</name>
</gene>
<dbReference type="STRING" id="355548.SAMN04487945_2859"/>
<evidence type="ECO:0000313" key="1">
    <source>
        <dbReference type="EMBL" id="SEW29776.1"/>
    </source>
</evidence>
<dbReference type="Pfam" id="PF24441">
    <property type="entry name" value="DUF7560"/>
    <property type="match status" value="1"/>
</dbReference>
<name>A0A1I0QQY9_9EURY</name>
<dbReference type="EMBL" id="FOJA01000001">
    <property type="protein sequence ID" value="SEW29776.1"/>
    <property type="molecule type" value="Genomic_DNA"/>
</dbReference>
<evidence type="ECO:0000313" key="2">
    <source>
        <dbReference type="Proteomes" id="UP000198518"/>
    </source>
</evidence>
<proteinExistence type="predicted"/>
<sequence length="53" mass="5393">MSASEDIVFTCPDCGETMVVNPAMRDALVANGCVVCGAAVAESAFEVADAPQE</sequence>
<keyword evidence="2" id="KW-1185">Reference proteome</keyword>
<organism evidence="1 2">
    <name type="scientific">Halobacterium jilantaiense</name>
    <dbReference type="NCBI Taxonomy" id="355548"/>
    <lineage>
        <taxon>Archaea</taxon>
        <taxon>Methanobacteriati</taxon>
        <taxon>Methanobacteriota</taxon>
        <taxon>Stenosarchaea group</taxon>
        <taxon>Halobacteria</taxon>
        <taxon>Halobacteriales</taxon>
        <taxon>Halobacteriaceae</taxon>
        <taxon>Halobacterium</taxon>
    </lineage>
</organism>
<dbReference type="AlphaFoldDB" id="A0A1I0QQY9"/>
<dbReference type="InterPro" id="IPR055982">
    <property type="entry name" value="DUF7560"/>
</dbReference>
<evidence type="ECO:0008006" key="3">
    <source>
        <dbReference type="Google" id="ProtNLM"/>
    </source>
</evidence>
<dbReference type="Proteomes" id="UP000198518">
    <property type="component" value="Unassembled WGS sequence"/>
</dbReference>
<accession>A0A1I0QQY9</accession>